<keyword evidence="3" id="KW-0597">Phosphoprotein</keyword>
<evidence type="ECO:0000256" key="3">
    <source>
        <dbReference type="ARBA" id="ARBA00022553"/>
    </source>
</evidence>
<dbReference type="InterPro" id="IPR036890">
    <property type="entry name" value="HATPase_C_sf"/>
</dbReference>
<evidence type="ECO:0000256" key="1">
    <source>
        <dbReference type="ARBA" id="ARBA00004651"/>
    </source>
</evidence>
<dbReference type="InterPro" id="IPR050640">
    <property type="entry name" value="Bact_2-comp_sensor_kinase"/>
</dbReference>
<dbReference type="Gene3D" id="3.30.565.10">
    <property type="entry name" value="Histidine kinase-like ATPase, C-terminal domain"/>
    <property type="match status" value="1"/>
</dbReference>
<evidence type="ECO:0000256" key="6">
    <source>
        <dbReference type="ARBA" id="ARBA00022741"/>
    </source>
</evidence>
<feature type="transmembrane region" description="Helical" evidence="12">
    <location>
        <begin position="266"/>
        <end position="290"/>
    </location>
</feature>
<dbReference type="CDD" id="cd06225">
    <property type="entry name" value="HAMP"/>
    <property type="match status" value="1"/>
</dbReference>
<dbReference type="Proteomes" id="UP001469365">
    <property type="component" value="Unassembled WGS sequence"/>
</dbReference>
<name>A0ABU9DJM2_9BACL</name>
<keyword evidence="2" id="KW-1003">Cell membrane</keyword>
<comment type="caution">
    <text evidence="14">The sequence shown here is derived from an EMBL/GenBank/DDBJ whole genome shotgun (WGS) entry which is preliminary data.</text>
</comment>
<dbReference type="GO" id="GO:0016301">
    <property type="term" value="F:kinase activity"/>
    <property type="evidence" value="ECO:0007669"/>
    <property type="project" value="UniProtKB-KW"/>
</dbReference>
<evidence type="ECO:0000256" key="10">
    <source>
        <dbReference type="ARBA" id="ARBA00023012"/>
    </source>
</evidence>
<keyword evidence="9 12" id="KW-1133">Transmembrane helix</keyword>
<dbReference type="SUPFAM" id="SSF55874">
    <property type="entry name" value="ATPase domain of HSP90 chaperone/DNA topoisomerase II/histidine kinase"/>
    <property type="match status" value="1"/>
</dbReference>
<evidence type="ECO:0000256" key="7">
    <source>
        <dbReference type="ARBA" id="ARBA00022777"/>
    </source>
</evidence>
<keyword evidence="5 12" id="KW-0812">Transmembrane</keyword>
<evidence type="ECO:0000313" key="15">
    <source>
        <dbReference type="Proteomes" id="UP001469365"/>
    </source>
</evidence>
<dbReference type="RefSeq" id="WP_341416165.1">
    <property type="nucleotide sequence ID" value="NZ_JBBPCC010000008.1"/>
</dbReference>
<comment type="subcellular location">
    <subcellularLocation>
        <location evidence="1">Cell membrane</location>
        <topology evidence="1">Multi-pass membrane protein</topology>
    </subcellularLocation>
</comment>
<keyword evidence="8" id="KW-0067">ATP-binding</keyword>
<sequence>MAHKRNFKDSIRRMFLLYTFVPISLLFVLFFLFTVVNARFMLINQTKDAGEEIRTSLEAVYRSYYEEMIRMADNPQVIDFTRTRRDSPPVYEAFYDFNNRQKVKSIMHILDKDGNILASSANYSSEATDQALKAIALRMSRNQMASLTETNHIRFSHDRYTTYTFAKEIRSQGELAGYLIYQLYEEDLQKLIFVQNNEIAVVTDQHHTIIATTNNIARGLLNKYSLESDSNGYVWIAKGKYYSSETLIPSVQWHIYTLSAIQLKNYTYLSLAVFLTLASVLLWFLIQYLARIISIRHTRTIDKLLYAVQELQSGNMQSYVHIKTGDEFETLSDQYNMMLRRLNELLATNTELSDLQRVIEVKQLQSQFHPHFMFNVLETLRYAIVVDSKLAQDIVLILSRLLRYSISTEGTTVRLRDDLNYIADYLKLQQMRFKDRLQYTVEVSEEALDALVPRLMLQVIIENSIKYGYKQKESLAVSVTGYTQGPDLVIEVKDDGGGMSDERLQQVRAFMHDPDNRTPHIGLHNLHRRLVLMYGEDYGVKIESRWEEGTTVRIIVPCGEENAYVQSAAGRG</sequence>
<dbReference type="SMART" id="SM00387">
    <property type="entry name" value="HATPase_c"/>
    <property type="match status" value="1"/>
</dbReference>
<evidence type="ECO:0000256" key="12">
    <source>
        <dbReference type="SAM" id="Phobius"/>
    </source>
</evidence>
<evidence type="ECO:0000256" key="9">
    <source>
        <dbReference type="ARBA" id="ARBA00022989"/>
    </source>
</evidence>
<keyword evidence="10" id="KW-0902">Two-component regulatory system</keyword>
<reference evidence="14 15" key="1">
    <citation type="submission" date="2024-04" db="EMBL/GenBank/DDBJ databases">
        <title>draft genome sequnece of Paenibacillus filicis.</title>
        <authorList>
            <person name="Kim D.-U."/>
        </authorList>
    </citation>
    <scope>NUCLEOTIDE SEQUENCE [LARGE SCALE GENOMIC DNA]</scope>
    <source>
        <strain evidence="14 15">KACC14197</strain>
    </source>
</reference>
<evidence type="ECO:0000256" key="5">
    <source>
        <dbReference type="ARBA" id="ARBA00022692"/>
    </source>
</evidence>
<dbReference type="SMART" id="SM00304">
    <property type="entry name" value="HAMP"/>
    <property type="match status" value="1"/>
</dbReference>
<evidence type="ECO:0000259" key="13">
    <source>
        <dbReference type="PROSITE" id="PS50885"/>
    </source>
</evidence>
<accession>A0ABU9DJM2</accession>
<evidence type="ECO:0000256" key="4">
    <source>
        <dbReference type="ARBA" id="ARBA00022679"/>
    </source>
</evidence>
<feature type="domain" description="HAMP" evidence="13">
    <location>
        <begin position="295"/>
        <end position="347"/>
    </location>
</feature>
<dbReference type="PANTHER" id="PTHR34220:SF11">
    <property type="entry name" value="SENSOR PROTEIN KINASE HPTS"/>
    <property type="match status" value="1"/>
</dbReference>
<keyword evidence="11 12" id="KW-0472">Membrane</keyword>
<evidence type="ECO:0000313" key="14">
    <source>
        <dbReference type="EMBL" id="MEK8129066.1"/>
    </source>
</evidence>
<evidence type="ECO:0000256" key="2">
    <source>
        <dbReference type="ARBA" id="ARBA00022475"/>
    </source>
</evidence>
<dbReference type="Pfam" id="PF06580">
    <property type="entry name" value="His_kinase"/>
    <property type="match status" value="1"/>
</dbReference>
<keyword evidence="6" id="KW-0547">Nucleotide-binding</keyword>
<dbReference type="EMBL" id="JBBPCC010000008">
    <property type="protein sequence ID" value="MEK8129066.1"/>
    <property type="molecule type" value="Genomic_DNA"/>
</dbReference>
<keyword evidence="7 14" id="KW-0418">Kinase</keyword>
<keyword evidence="4" id="KW-0808">Transferase</keyword>
<dbReference type="InterPro" id="IPR003660">
    <property type="entry name" value="HAMP_dom"/>
</dbReference>
<dbReference type="SUPFAM" id="SSF158472">
    <property type="entry name" value="HAMP domain-like"/>
    <property type="match status" value="1"/>
</dbReference>
<dbReference type="InterPro" id="IPR003594">
    <property type="entry name" value="HATPase_dom"/>
</dbReference>
<organism evidence="14 15">
    <name type="scientific">Paenibacillus filicis</name>
    <dbReference type="NCBI Taxonomy" id="669464"/>
    <lineage>
        <taxon>Bacteria</taxon>
        <taxon>Bacillati</taxon>
        <taxon>Bacillota</taxon>
        <taxon>Bacilli</taxon>
        <taxon>Bacillales</taxon>
        <taxon>Paenibacillaceae</taxon>
        <taxon>Paenibacillus</taxon>
    </lineage>
</organism>
<dbReference type="PANTHER" id="PTHR34220">
    <property type="entry name" value="SENSOR HISTIDINE KINASE YPDA"/>
    <property type="match status" value="1"/>
</dbReference>
<dbReference type="PROSITE" id="PS50885">
    <property type="entry name" value="HAMP"/>
    <property type="match status" value="1"/>
</dbReference>
<keyword evidence="15" id="KW-1185">Reference proteome</keyword>
<dbReference type="Pfam" id="PF02518">
    <property type="entry name" value="HATPase_c"/>
    <property type="match status" value="1"/>
</dbReference>
<dbReference type="InterPro" id="IPR010559">
    <property type="entry name" value="Sig_transdc_His_kin_internal"/>
</dbReference>
<gene>
    <name evidence="14" type="ORF">WMW72_14270</name>
</gene>
<dbReference type="Gene3D" id="6.10.340.10">
    <property type="match status" value="1"/>
</dbReference>
<protein>
    <submittedName>
        <fullName evidence="14">Histidine kinase</fullName>
    </submittedName>
</protein>
<evidence type="ECO:0000256" key="11">
    <source>
        <dbReference type="ARBA" id="ARBA00023136"/>
    </source>
</evidence>
<proteinExistence type="predicted"/>
<evidence type="ECO:0000256" key="8">
    <source>
        <dbReference type="ARBA" id="ARBA00022840"/>
    </source>
</evidence>